<dbReference type="EMBL" id="JANEYF010004967">
    <property type="protein sequence ID" value="KAJ8929546.1"/>
    <property type="molecule type" value="Genomic_DNA"/>
</dbReference>
<dbReference type="AlphaFoldDB" id="A0AAV8WUY6"/>
<name>A0AAV8WUY6_9CUCU</name>
<evidence type="ECO:0008006" key="4">
    <source>
        <dbReference type="Google" id="ProtNLM"/>
    </source>
</evidence>
<feature type="non-terminal residue" evidence="2">
    <location>
        <position position="1"/>
    </location>
</feature>
<organism evidence="2 3">
    <name type="scientific">Rhamnusium bicolor</name>
    <dbReference type="NCBI Taxonomy" id="1586634"/>
    <lineage>
        <taxon>Eukaryota</taxon>
        <taxon>Metazoa</taxon>
        <taxon>Ecdysozoa</taxon>
        <taxon>Arthropoda</taxon>
        <taxon>Hexapoda</taxon>
        <taxon>Insecta</taxon>
        <taxon>Pterygota</taxon>
        <taxon>Neoptera</taxon>
        <taxon>Endopterygota</taxon>
        <taxon>Coleoptera</taxon>
        <taxon>Polyphaga</taxon>
        <taxon>Cucujiformia</taxon>
        <taxon>Chrysomeloidea</taxon>
        <taxon>Cerambycidae</taxon>
        <taxon>Lepturinae</taxon>
        <taxon>Rhagiini</taxon>
        <taxon>Rhamnusium</taxon>
    </lineage>
</organism>
<feature type="compositionally biased region" description="Basic and acidic residues" evidence="1">
    <location>
        <begin position="17"/>
        <end position="48"/>
    </location>
</feature>
<keyword evidence="3" id="KW-1185">Reference proteome</keyword>
<reference evidence="2" key="1">
    <citation type="journal article" date="2023" name="Insect Mol. Biol.">
        <title>Genome sequencing provides insights into the evolution of gene families encoding plant cell wall-degrading enzymes in longhorned beetles.</title>
        <authorList>
            <person name="Shin N.R."/>
            <person name="Okamura Y."/>
            <person name="Kirsch R."/>
            <person name="Pauchet Y."/>
        </authorList>
    </citation>
    <scope>NUCLEOTIDE SEQUENCE</scope>
    <source>
        <strain evidence="2">RBIC_L_NR</strain>
    </source>
</reference>
<evidence type="ECO:0000256" key="1">
    <source>
        <dbReference type="SAM" id="MobiDB-lite"/>
    </source>
</evidence>
<feature type="region of interest" description="Disordered" evidence="1">
    <location>
        <begin position="1"/>
        <end position="48"/>
    </location>
</feature>
<protein>
    <recommendedName>
        <fullName evidence="4">C2H2-type domain-containing protein</fullName>
    </recommendedName>
</protein>
<comment type="caution">
    <text evidence="2">The sequence shown here is derived from an EMBL/GenBank/DDBJ whole genome shotgun (WGS) entry which is preliminary data.</text>
</comment>
<dbReference type="PANTHER" id="PTHR33480">
    <property type="entry name" value="SET DOMAIN-CONTAINING PROTEIN-RELATED"/>
    <property type="match status" value="1"/>
</dbReference>
<gene>
    <name evidence="2" type="ORF">NQ314_017745</name>
</gene>
<evidence type="ECO:0000313" key="3">
    <source>
        <dbReference type="Proteomes" id="UP001162156"/>
    </source>
</evidence>
<proteinExistence type="predicted"/>
<evidence type="ECO:0000313" key="2">
    <source>
        <dbReference type="EMBL" id="KAJ8929546.1"/>
    </source>
</evidence>
<dbReference type="PANTHER" id="PTHR33480:SF1">
    <property type="entry name" value="TYR RECOMBINASE DOMAIN-CONTAINING PROTEIN"/>
    <property type="match status" value="1"/>
</dbReference>
<accession>A0AAV8WUY6</accession>
<sequence length="595" mass="68168">YRGRAELSTGSHNINDSGKENDDILKKMENSNKTMESKQNKNQNEKKRIENEIIETDQESDEESNAVIVSAAEKKKGKRVRNKVHYCYFCYNKFQNMARHFEKKHAEEINVAKVLAMPKNSKIRKDGFGEIIRAGDFTHNCDVISVKRGELVLVRRPTENEWQHVSYNDYGPCPHCLGFMLKKHLWHHIKTSCTKNENVSSSNNVIAESNAILNEVLGAEFSNAYIKEIVTKLRDDEIGEYCKSDKLILKFGSMQFEKYATTQGELIRQTMRQLSRLILKIQEVSKNKSLTLTDLLIPEKFDMLIDGTKLLCVCHINLIGKRPEFNIPSLALKLGYALKKCAAIQRGVALKTGDLNTDGKLKSFLHLMELEWSTRISSNALSTLYKRKFNATQLLPLTSDLVKLSKYIDTNLLKYKENLSRCNTTANWTDLATLTLTRVILFNKRRSGEASRMTLENYVSRPLWSQQSTDEMKNSLSPFEKKLAEMLSIVEIEGKRGRKVPVILTEETKTSIDLLVKLREVYLPGLEEDECNEAENDEHDEQVKQGAHLLNEDINTENGGMIVDKNIERRNEILQGKKVVAKFVKINGNNPIYFY</sequence>
<dbReference type="Proteomes" id="UP001162156">
    <property type="component" value="Unassembled WGS sequence"/>
</dbReference>